<dbReference type="PROSITE" id="PS51257">
    <property type="entry name" value="PROKAR_LIPOPROTEIN"/>
    <property type="match status" value="1"/>
</dbReference>
<dbReference type="Proteomes" id="UP000030185">
    <property type="component" value="Unassembled WGS sequence"/>
</dbReference>
<gene>
    <name evidence="2" type="ORF">MYP_455</name>
</gene>
<keyword evidence="3" id="KW-1185">Reference proteome</keyword>
<dbReference type="EMBL" id="BBLT01000001">
    <property type="protein sequence ID" value="GAL83229.1"/>
    <property type="molecule type" value="Genomic_DNA"/>
</dbReference>
<comment type="caution">
    <text evidence="2">The sequence shown here is derived from an EMBL/GenBank/DDBJ whole genome shotgun (WGS) entry which is preliminary data.</text>
</comment>
<organism evidence="2 3">
    <name type="scientific">Sporocytophaga myxococcoides</name>
    <dbReference type="NCBI Taxonomy" id="153721"/>
    <lineage>
        <taxon>Bacteria</taxon>
        <taxon>Pseudomonadati</taxon>
        <taxon>Bacteroidota</taxon>
        <taxon>Cytophagia</taxon>
        <taxon>Cytophagales</taxon>
        <taxon>Cytophagaceae</taxon>
        <taxon>Sporocytophaga</taxon>
    </lineage>
</organism>
<sequence length="55" mass="6148">MKSAVIARIYTLVFFVLFLSGCKVIEGIFKAGMWTGIIIVALVIALIIFVLRKIF</sequence>
<proteinExistence type="predicted"/>
<keyword evidence="1" id="KW-1133">Transmembrane helix</keyword>
<evidence type="ECO:0000256" key="1">
    <source>
        <dbReference type="SAM" id="Phobius"/>
    </source>
</evidence>
<evidence type="ECO:0000313" key="2">
    <source>
        <dbReference type="EMBL" id="GAL83229.1"/>
    </source>
</evidence>
<evidence type="ECO:0008006" key="4">
    <source>
        <dbReference type="Google" id="ProtNLM"/>
    </source>
</evidence>
<keyword evidence="1" id="KW-0472">Membrane</keyword>
<feature type="transmembrane region" description="Helical" evidence="1">
    <location>
        <begin position="34"/>
        <end position="51"/>
    </location>
</feature>
<accession>A0A098LA06</accession>
<name>A0A098LA06_9BACT</name>
<protein>
    <recommendedName>
        <fullName evidence="4">Phosphatidate cytidylyltransferase</fullName>
    </recommendedName>
</protein>
<dbReference type="AlphaFoldDB" id="A0A098LA06"/>
<reference evidence="2 3" key="1">
    <citation type="submission" date="2014-09" db="EMBL/GenBank/DDBJ databases">
        <title>Sporocytophaga myxococcoides PG-01 genome sequencing.</title>
        <authorList>
            <person name="Liu L."/>
            <person name="Gao P.J."/>
            <person name="Chen G.J."/>
            <person name="Wang L.S."/>
        </authorList>
    </citation>
    <scope>NUCLEOTIDE SEQUENCE [LARGE SCALE GENOMIC DNA]</scope>
    <source>
        <strain evidence="2 3">PG-01</strain>
    </source>
</reference>
<keyword evidence="1" id="KW-0812">Transmembrane</keyword>
<dbReference type="RefSeq" id="WP_197059990.1">
    <property type="nucleotide sequence ID" value="NZ_BBLT01000001.1"/>
</dbReference>
<evidence type="ECO:0000313" key="3">
    <source>
        <dbReference type="Proteomes" id="UP000030185"/>
    </source>
</evidence>